<keyword evidence="1" id="KW-0732">Signal</keyword>
<protein>
    <submittedName>
        <fullName evidence="2">Uncharacterized protein</fullName>
    </submittedName>
</protein>
<feature type="signal peptide" evidence="1">
    <location>
        <begin position="1"/>
        <end position="20"/>
    </location>
</feature>
<name>A0A7X9FQU8_9DELT</name>
<comment type="caution">
    <text evidence="2">The sequence shown here is derived from an EMBL/GenBank/DDBJ whole genome shotgun (WGS) entry which is preliminary data.</text>
</comment>
<dbReference type="EMBL" id="JAAZON010000236">
    <property type="protein sequence ID" value="NMC62633.1"/>
    <property type="molecule type" value="Genomic_DNA"/>
</dbReference>
<dbReference type="Proteomes" id="UP000524246">
    <property type="component" value="Unassembled WGS sequence"/>
</dbReference>
<accession>A0A7X9FQU8</accession>
<sequence>MRRIGLIISLLLLSPQFCKAGIISCPAEREVITADPVASFIELRGVSLKGSGQIYRVSVDVDIDGKEDFLLGDSEDFGNAGGPWWLFRGMGDRKYKLLCGAISFHPCMVQFLSEGPGKGKIHYYWRSGANHGAYCDTIVQATEIKTTCHEEAEAFSLIGFRCIHERCSVSDYTRDGKCNWRN</sequence>
<evidence type="ECO:0000313" key="2">
    <source>
        <dbReference type="EMBL" id="NMC62633.1"/>
    </source>
</evidence>
<feature type="chain" id="PRO_5031483059" evidence="1">
    <location>
        <begin position="21"/>
        <end position="182"/>
    </location>
</feature>
<organism evidence="2 3">
    <name type="scientific">SAR324 cluster bacterium</name>
    <dbReference type="NCBI Taxonomy" id="2024889"/>
    <lineage>
        <taxon>Bacteria</taxon>
        <taxon>Deltaproteobacteria</taxon>
        <taxon>SAR324 cluster</taxon>
    </lineage>
</organism>
<evidence type="ECO:0000313" key="3">
    <source>
        <dbReference type="Proteomes" id="UP000524246"/>
    </source>
</evidence>
<dbReference type="AlphaFoldDB" id="A0A7X9FQU8"/>
<proteinExistence type="predicted"/>
<evidence type="ECO:0000256" key="1">
    <source>
        <dbReference type="SAM" id="SignalP"/>
    </source>
</evidence>
<gene>
    <name evidence="2" type="ORF">GYA55_05625</name>
</gene>
<reference evidence="2 3" key="1">
    <citation type="journal article" date="2020" name="Biotechnol. Biofuels">
        <title>New insights from the biogas microbiome by comprehensive genome-resolved metagenomics of nearly 1600 species originating from multiple anaerobic digesters.</title>
        <authorList>
            <person name="Campanaro S."/>
            <person name="Treu L."/>
            <person name="Rodriguez-R L.M."/>
            <person name="Kovalovszki A."/>
            <person name="Ziels R.M."/>
            <person name="Maus I."/>
            <person name="Zhu X."/>
            <person name="Kougias P.G."/>
            <person name="Basile A."/>
            <person name="Luo G."/>
            <person name="Schluter A."/>
            <person name="Konstantinidis K.T."/>
            <person name="Angelidaki I."/>
        </authorList>
    </citation>
    <scope>NUCLEOTIDE SEQUENCE [LARGE SCALE GENOMIC DNA]</scope>
    <source>
        <strain evidence="2">AS27yjCOA_65</strain>
    </source>
</reference>